<dbReference type="InterPro" id="IPR005467">
    <property type="entry name" value="His_kinase_dom"/>
</dbReference>
<dbReference type="InterPro" id="IPR003661">
    <property type="entry name" value="HisK_dim/P_dom"/>
</dbReference>
<dbReference type="CDD" id="cd00082">
    <property type="entry name" value="HisKA"/>
    <property type="match status" value="1"/>
</dbReference>
<organism evidence="7 8">
    <name type="scientific">Lampropedia hyalina DSM 16112</name>
    <dbReference type="NCBI Taxonomy" id="1122156"/>
    <lineage>
        <taxon>Bacteria</taxon>
        <taxon>Pseudomonadati</taxon>
        <taxon>Pseudomonadota</taxon>
        <taxon>Betaproteobacteria</taxon>
        <taxon>Burkholderiales</taxon>
        <taxon>Comamonadaceae</taxon>
        <taxon>Lampropedia</taxon>
    </lineage>
</organism>
<feature type="transmembrane region" description="Helical" evidence="4">
    <location>
        <begin position="180"/>
        <end position="198"/>
    </location>
</feature>
<feature type="transmembrane region" description="Helical" evidence="4">
    <location>
        <begin position="303"/>
        <end position="323"/>
    </location>
</feature>
<proteinExistence type="predicted"/>
<keyword evidence="4" id="KW-0812">Transmembrane</keyword>
<dbReference type="PROSITE" id="PS50109">
    <property type="entry name" value="HIS_KIN"/>
    <property type="match status" value="1"/>
</dbReference>
<dbReference type="CDD" id="cd00075">
    <property type="entry name" value="HATPase"/>
    <property type="match status" value="1"/>
</dbReference>
<accession>A0A1M4TVZ5</accession>
<dbReference type="Pfam" id="PF07696">
    <property type="entry name" value="7TMR-DISMED2"/>
    <property type="match status" value="1"/>
</dbReference>
<dbReference type="Pfam" id="PF07695">
    <property type="entry name" value="7TMR-DISM_7TM"/>
    <property type="match status" value="1"/>
</dbReference>
<feature type="domain" description="Histidine kinase" evidence="6">
    <location>
        <begin position="419"/>
        <end position="639"/>
    </location>
</feature>
<feature type="transmembrane region" description="Helical" evidence="4">
    <location>
        <begin position="207"/>
        <end position="232"/>
    </location>
</feature>
<dbReference type="Pfam" id="PF00512">
    <property type="entry name" value="HisKA"/>
    <property type="match status" value="1"/>
</dbReference>
<dbReference type="InterPro" id="IPR004358">
    <property type="entry name" value="Sig_transdc_His_kin-like_C"/>
</dbReference>
<dbReference type="AlphaFoldDB" id="A0A1M4TVZ5"/>
<feature type="chain" id="PRO_5013336268" description="histidine kinase" evidence="5">
    <location>
        <begin position="24"/>
        <end position="645"/>
    </location>
</feature>
<evidence type="ECO:0000313" key="7">
    <source>
        <dbReference type="EMBL" id="SHE48635.1"/>
    </source>
</evidence>
<keyword evidence="7" id="KW-0418">Kinase</keyword>
<dbReference type="RefSeq" id="WP_073354027.1">
    <property type="nucleotide sequence ID" value="NZ_FQUZ01000003.1"/>
</dbReference>
<keyword evidence="8" id="KW-1185">Reference proteome</keyword>
<dbReference type="InterPro" id="IPR003594">
    <property type="entry name" value="HATPase_dom"/>
</dbReference>
<evidence type="ECO:0000256" key="3">
    <source>
        <dbReference type="ARBA" id="ARBA00022553"/>
    </source>
</evidence>
<keyword evidence="3" id="KW-0597">Phosphoprotein</keyword>
<dbReference type="OrthoDB" id="8807260at2"/>
<dbReference type="SUPFAM" id="SSF55874">
    <property type="entry name" value="ATPase domain of HSP90 chaperone/DNA topoisomerase II/histidine kinase"/>
    <property type="match status" value="1"/>
</dbReference>
<dbReference type="Gene3D" id="1.10.287.130">
    <property type="match status" value="1"/>
</dbReference>
<dbReference type="PANTHER" id="PTHR43547:SF2">
    <property type="entry name" value="HYBRID SIGNAL TRANSDUCTION HISTIDINE KINASE C"/>
    <property type="match status" value="1"/>
</dbReference>
<dbReference type="PANTHER" id="PTHR43547">
    <property type="entry name" value="TWO-COMPONENT HISTIDINE KINASE"/>
    <property type="match status" value="1"/>
</dbReference>
<feature type="transmembrane region" description="Helical" evidence="4">
    <location>
        <begin position="330"/>
        <end position="352"/>
    </location>
</feature>
<dbReference type="InterPro" id="IPR036097">
    <property type="entry name" value="HisK_dim/P_sf"/>
</dbReference>
<dbReference type="SMART" id="SM00388">
    <property type="entry name" value="HisKA"/>
    <property type="match status" value="1"/>
</dbReference>
<dbReference type="PROSITE" id="PS51257">
    <property type="entry name" value="PROKAR_LIPOPROTEIN"/>
    <property type="match status" value="1"/>
</dbReference>
<evidence type="ECO:0000256" key="5">
    <source>
        <dbReference type="SAM" id="SignalP"/>
    </source>
</evidence>
<dbReference type="Gene3D" id="3.30.565.10">
    <property type="entry name" value="Histidine kinase-like ATPase, C-terminal domain"/>
    <property type="match status" value="1"/>
</dbReference>
<feature type="transmembrane region" description="Helical" evidence="4">
    <location>
        <begin position="364"/>
        <end position="384"/>
    </location>
</feature>
<protein>
    <recommendedName>
        <fullName evidence="2">histidine kinase</fullName>
        <ecNumber evidence="2">2.7.13.3</ecNumber>
    </recommendedName>
</protein>
<dbReference type="SMART" id="SM00387">
    <property type="entry name" value="HATPase_c"/>
    <property type="match status" value="1"/>
</dbReference>
<evidence type="ECO:0000256" key="1">
    <source>
        <dbReference type="ARBA" id="ARBA00000085"/>
    </source>
</evidence>
<dbReference type="GO" id="GO:0000155">
    <property type="term" value="F:phosphorelay sensor kinase activity"/>
    <property type="evidence" value="ECO:0007669"/>
    <property type="project" value="InterPro"/>
</dbReference>
<reference evidence="7 8" key="1">
    <citation type="submission" date="2016-11" db="EMBL/GenBank/DDBJ databases">
        <authorList>
            <person name="Jaros S."/>
            <person name="Januszkiewicz K."/>
            <person name="Wedrychowicz H."/>
        </authorList>
    </citation>
    <scope>NUCLEOTIDE SEQUENCE [LARGE SCALE GENOMIC DNA]</scope>
    <source>
        <strain evidence="7 8">DSM 16112</strain>
    </source>
</reference>
<feature type="transmembrane region" description="Helical" evidence="4">
    <location>
        <begin position="274"/>
        <end position="297"/>
    </location>
</feature>
<dbReference type="InterPro" id="IPR011623">
    <property type="entry name" value="7TMR_DISM_rcpt_extracell_dom1"/>
</dbReference>
<dbReference type="SUPFAM" id="SSF47384">
    <property type="entry name" value="Homodimeric domain of signal transducing histidine kinase"/>
    <property type="match status" value="1"/>
</dbReference>
<evidence type="ECO:0000256" key="2">
    <source>
        <dbReference type="ARBA" id="ARBA00012438"/>
    </source>
</evidence>
<evidence type="ECO:0000259" key="6">
    <source>
        <dbReference type="PROSITE" id="PS50109"/>
    </source>
</evidence>
<keyword evidence="4" id="KW-0472">Membrane</keyword>
<sequence length="645" mass="72705">MFRFFFCCCLLLAGCASAVSAQAAKPVSLGLDMPFWLHENPDGALSLEELIALPESAGSLQHTPLARGYSDSAFWMRVHLPAELFAGEERWLQFSPSVIDHLRVHYRPVGSEAWQVREAGDHWKGERGDLRYRFPLLRLPAPPPEGYEMVLRVQSTSTVLMDVGLWEPGALLERATRQTAIWSFYFGMMLLTGMYALLQALVLKKTLFWPVFALMMTLMLLSACVQGFVAWFMPATDRINLQSYLTSITNLQSYGMLVWMGIETLKLRQHMPRMYRLLLAIVVLVQLNMLSIPLGYFGQAASFQFLMLGFTAPLIAAFSVHLWRQGHHRWPVLLVGMGPMFCLVFSVPLLLITTGVIPYSAETYAISNYALMSNMVLVLLFAMWNGHEENRIMLEQQQVVRELNIEREAGFHQRQFIGMVSHEFRTPLSVISATLQNLHLSPADAMQQKRFGRIQRATERLIQLTDNCLADARLSAHALHLEQGDTDLRELVRNAIVPVDISGHHELQMRWQGQTVTIETLPSLPLRADAALLGIALSNLLDNAVKHTEQGCIRVDISADAQHYHIQIQDQGDGVPVHEVEHIFERYRRAEGTAAQQRSGTGLGLYVARQILLAHGGQLQLLRNTRQGCCFELLLPLNPIHPSTP</sequence>
<dbReference type="Proteomes" id="UP000184327">
    <property type="component" value="Unassembled WGS sequence"/>
</dbReference>
<dbReference type="PRINTS" id="PR00344">
    <property type="entry name" value="BCTRLSENSOR"/>
</dbReference>
<dbReference type="EMBL" id="FQUZ01000003">
    <property type="protein sequence ID" value="SHE48635.1"/>
    <property type="molecule type" value="Genomic_DNA"/>
</dbReference>
<evidence type="ECO:0000256" key="4">
    <source>
        <dbReference type="SAM" id="Phobius"/>
    </source>
</evidence>
<dbReference type="EC" id="2.7.13.3" evidence="2"/>
<keyword evidence="4" id="KW-1133">Transmembrane helix</keyword>
<keyword evidence="7" id="KW-0808">Transferase</keyword>
<gene>
    <name evidence="7" type="ORF">SAMN02745117_00364</name>
</gene>
<dbReference type="Gene3D" id="2.60.40.2380">
    <property type="match status" value="1"/>
</dbReference>
<dbReference type="STRING" id="1122156.SAMN02745117_00364"/>
<dbReference type="InterPro" id="IPR011622">
    <property type="entry name" value="7TMR_DISM_rcpt_extracell_dom2"/>
</dbReference>
<evidence type="ECO:0000313" key="8">
    <source>
        <dbReference type="Proteomes" id="UP000184327"/>
    </source>
</evidence>
<keyword evidence="5" id="KW-0732">Signal</keyword>
<feature type="signal peptide" evidence="5">
    <location>
        <begin position="1"/>
        <end position="23"/>
    </location>
</feature>
<name>A0A1M4TVZ5_9BURK</name>
<dbReference type="Pfam" id="PF02518">
    <property type="entry name" value="HATPase_c"/>
    <property type="match status" value="1"/>
</dbReference>
<comment type="catalytic activity">
    <reaction evidence="1">
        <text>ATP + protein L-histidine = ADP + protein N-phospho-L-histidine.</text>
        <dbReference type="EC" id="2.7.13.3"/>
    </reaction>
</comment>
<dbReference type="InterPro" id="IPR036890">
    <property type="entry name" value="HATPase_C_sf"/>
</dbReference>
<feature type="transmembrane region" description="Helical" evidence="4">
    <location>
        <begin position="244"/>
        <end position="262"/>
    </location>
</feature>